<keyword evidence="1" id="KW-0472">Membrane</keyword>
<feature type="transmembrane region" description="Helical" evidence="1">
    <location>
        <begin position="12"/>
        <end position="30"/>
    </location>
</feature>
<accession>X6M4N4</accession>
<feature type="transmembrane region" description="Helical" evidence="1">
    <location>
        <begin position="50"/>
        <end position="70"/>
    </location>
</feature>
<keyword evidence="1" id="KW-0812">Transmembrane</keyword>
<name>X6M4N4_RETFI</name>
<evidence type="ECO:0000256" key="1">
    <source>
        <dbReference type="SAM" id="Phobius"/>
    </source>
</evidence>
<dbReference type="EMBL" id="ASPP01024531">
    <property type="protein sequence ID" value="ETO08938.1"/>
    <property type="molecule type" value="Genomic_DNA"/>
</dbReference>
<keyword evidence="3" id="KW-1185">Reference proteome</keyword>
<gene>
    <name evidence="2" type="ORF">RFI_28450</name>
</gene>
<keyword evidence="1" id="KW-1133">Transmembrane helix</keyword>
<dbReference type="Proteomes" id="UP000023152">
    <property type="component" value="Unassembled WGS sequence"/>
</dbReference>
<evidence type="ECO:0000313" key="3">
    <source>
        <dbReference type="Proteomes" id="UP000023152"/>
    </source>
</evidence>
<protein>
    <submittedName>
        <fullName evidence="2">Uncharacterized protein</fullName>
    </submittedName>
</protein>
<comment type="caution">
    <text evidence="2">The sequence shown here is derived from an EMBL/GenBank/DDBJ whole genome shotgun (WGS) entry which is preliminary data.</text>
</comment>
<feature type="transmembrane region" description="Helical" evidence="1">
    <location>
        <begin position="104"/>
        <end position="122"/>
    </location>
</feature>
<dbReference type="AlphaFoldDB" id="X6M4N4"/>
<sequence length="235" mass="28500">KNIYKLHSFKYIFGFYFIFPFFKKFEFLLIRVKFWNELTVRLVFKMYFKYFYLYLLKKFFKIFFNLKFLFLKIGVTISVKQWKSSDCNISSKIKNEKEVTRKSFEFNYFMLVFLSIICIDYQSGNSKILFYVCIISLYSSVTTLTNRQHNDKHKKQQRQRHNYFFFNNNHFGFIFQTLYVNKCAILGVNILLHSTVFGAANHVVFKYGLILTFYSFFPIFSKFDNVGECIENRNC</sequence>
<proteinExistence type="predicted"/>
<evidence type="ECO:0000313" key="2">
    <source>
        <dbReference type="EMBL" id="ETO08938.1"/>
    </source>
</evidence>
<reference evidence="2 3" key="1">
    <citation type="journal article" date="2013" name="Curr. Biol.">
        <title>The Genome of the Foraminiferan Reticulomyxa filosa.</title>
        <authorList>
            <person name="Glockner G."/>
            <person name="Hulsmann N."/>
            <person name="Schleicher M."/>
            <person name="Noegel A.A."/>
            <person name="Eichinger L."/>
            <person name="Gallinger C."/>
            <person name="Pawlowski J."/>
            <person name="Sierra R."/>
            <person name="Euteneuer U."/>
            <person name="Pillet L."/>
            <person name="Moustafa A."/>
            <person name="Platzer M."/>
            <person name="Groth M."/>
            <person name="Szafranski K."/>
            <person name="Schliwa M."/>
        </authorList>
    </citation>
    <scope>NUCLEOTIDE SEQUENCE [LARGE SCALE GENOMIC DNA]</scope>
</reference>
<organism evidence="2 3">
    <name type="scientific">Reticulomyxa filosa</name>
    <dbReference type="NCBI Taxonomy" id="46433"/>
    <lineage>
        <taxon>Eukaryota</taxon>
        <taxon>Sar</taxon>
        <taxon>Rhizaria</taxon>
        <taxon>Retaria</taxon>
        <taxon>Foraminifera</taxon>
        <taxon>Monothalamids</taxon>
        <taxon>Reticulomyxidae</taxon>
        <taxon>Reticulomyxa</taxon>
    </lineage>
</organism>
<feature type="non-terminal residue" evidence="2">
    <location>
        <position position="1"/>
    </location>
</feature>
<feature type="transmembrane region" description="Helical" evidence="1">
    <location>
        <begin position="128"/>
        <end position="145"/>
    </location>
</feature>